<dbReference type="EMBL" id="RCYA01000002">
    <property type="protein sequence ID" value="RYT45479.1"/>
    <property type="molecule type" value="Genomic_DNA"/>
</dbReference>
<evidence type="ECO:0000313" key="3">
    <source>
        <dbReference type="Proteomes" id="UP000245995"/>
    </source>
</evidence>
<accession>A0AAX2BDT5</accession>
<organism evidence="2 3">
    <name type="scientific">Citrobacter amalonaticus</name>
    <dbReference type="NCBI Taxonomy" id="35703"/>
    <lineage>
        <taxon>Bacteria</taxon>
        <taxon>Pseudomonadati</taxon>
        <taxon>Pseudomonadota</taxon>
        <taxon>Gammaproteobacteria</taxon>
        <taxon>Enterobacterales</taxon>
        <taxon>Enterobacteriaceae</taxon>
        <taxon>Citrobacter</taxon>
    </lineage>
</organism>
<sequence>MGHEVQPEKHLIGMIFTQNLECHNLNLRIIITLILFDFELVQNKI</sequence>
<protein>
    <submittedName>
        <fullName evidence="2">Uncharacterized protein</fullName>
    </submittedName>
</protein>
<name>A0AAX2BDT5_CITAM</name>
<keyword evidence="4" id="KW-1185">Reference proteome</keyword>
<reference evidence="2 3" key="1">
    <citation type="submission" date="2016-04" db="EMBL/GenBank/DDBJ databases">
        <authorList>
            <person name="Regsiter A."/>
            <person name="William W."/>
        </authorList>
    </citation>
    <scope>NUCLEOTIDE SEQUENCE [LARGE SCALE GENOMIC DNA]</scope>
    <source>
        <strain evidence="2 3">92</strain>
    </source>
</reference>
<dbReference type="AlphaFoldDB" id="A0AAX2BDT5"/>
<gene>
    <name evidence="2" type="ORF">CITRO92_0596</name>
    <name evidence="1" type="ORF">EAJ18_06905</name>
</gene>
<evidence type="ECO:0000313" key="1">
    <source>
        <dbReference type="EMBL" id="RYT45479.1"/>
    </source>
</evidence>
<evidence type="ECO:0000313" key="2">
    <source>
        <dbReference type="EMBL" id="SAY91341.1"/>
    </source>
</evidence>
<dbReference type="EMBL" id="LT556085">
    <property type="protein sequence ID" value="SAY91341.1"/>
    <property type="molecule type" value="Genomic_DNA"/>
</dbReference>
<proteinExistence type="predicted"/>
<evidence type="ECO:0000313" key="4">
    <source>
        <dbReference type="Proteomes" id="UP000292985"/>
    </source>
</evidence>
<reference evidence="1 4" key="2">
    <citation type="journal article" date="2019" name="Science, e1252229">
        <title>Invertible promoters mediate bacterial phase variation, antibiotic resistance, and host adaptation in the gut.</title>
        <authorList>
            <person name="Jiang X."/>
            <person name="Hall A.B."/>
            <person name="Arthur T.D."/>
            <person name="Plichta D.R."/>
            <person name="Covington C.T."/>
            <person name="Poyet M."/>
            <person name="Crothers J."/>
            <person name="Moses P.L."/>
            <person name="Tolonen A.C."/>
            <person name="Vlamakis H."/>
            <person name="Alm E.J."/>
            <person name="Xavier R.J."/>
        </authorList>
    </citation>
    <scope>NUCLEOTIDE SEQUENCE [LARGE SCALE GENOMIC DNA]</scope>
    <source>
        <strain evidence="4">ca_0067</strain>
        <strain evidence="1">Ca_0067</strain>
    </source>
</reference>
<dbReference type="Proteomes" id="UP000292985">
    <property type="component" value="Unassembled WGS sequence"/>
</dbReference>
<dbReference type="Proteomes" id="UP000245995">
    <property type="component" value="Chromosome CITRO92"/>
</dbReference>